<evidence type="ECO:0000313" key="2">
    <source>
        <dbReference type="EMBL" id="MCY1721287.1"/>
    </source>
</evidence>
<dbReference type="AlphaFoldDB" id="A0A9X3J6T2"/>
<dbReference type="RefSeq" id="WP_343333618.1">
    <property type="nucleotide sequence ID" value="NZ_JAPOHD010000027.1"/>
</dbReference>
<evidence type="ECO:0000313" key="3">
    <source>
        <dbReference type="Proteomes" id="UP001145087"/>
    </source>
</evidence>
<dbReference type="Pfam" id="PF00884">
    <property type="entry name" value="Sulfatase"/>
    <property type="match status" value="1"/>
</dbReference>
<reference evidence="2" key="1">
    <citation type="submission" date="2022-11" db="EMBL/GenBank/DDBJ databases">
        <title>Marilongibacter aestuarii gen. nov., sp. nov., isolated from tidal flat sediment.</title>
        <authorList>
            <person name="Jiayan W."/>
        </authorList>
    </citation>
    <scope>NUCLEOTIDE SEQUENCE</scope>
    <source>
        <strain evidence="2">Z1-6</strain>
    </source>
</reference>
<dbReference type="PANTHER" id="PTHR43751:SF1">
    <property type="entry name" value="SULFATASE ATSG-RELATED"/>
    <property type="match status" value="1"/>
</dbReference>
<proteinExistence type="predicted"/>
<dbReference type="SUPFAM" id="SSF53649">
    <property type="entry name" value="Alkaline phosphatase-like"/>
    <property type="match status" value="1"/>
</dbReference>
<dbReference type="PANTHER" id="PTHR43751">
    <property type="entry name" value="SULFATASE"/>
    <property type="match status" value="1"/>
</dbReference>
<accession>A0A9X3J6T2</accession>
<dbReference type="Proteomes" id="UP001145087">
    <property type="component" value="Unassembled WGS sequence"/>
</dbReference>
<dbReference type="InterPro" id="IPR052701">
    <property type="entry name" value="GAG_Ulvan_Degrading_Sulfatases"/>
</dbReference>
<organism evidence="2 3">
    <name type="scientific">Draconibacterium aestuarii</name>
    <dbReference type="NCBI Taxonomy" id="2998507"/>
    <lineage>
        <taxon>Bacteria</taxon>
        <taxon>Pseudomonadati</taxon>
        <taxon>Bacteroidota</taxon>
        <taxon>Bacteroidia</taxon>
        <taxon>Marinilabiliales</taxon>
        <taxon>Prolixibacteraceae</taxon>
        <taxon>Draconibacterium</taxon>
    </lineage>
</organism>
<gene>
    <name evidence="2" type="ORF">OU798_13090</name>
</gene>
<dbReference type="CDD" id="cd16027">
    <property type="entry name" value="SGSH"/>
    <property type="match status" value="1"/>
</dbReference>
<dbReference type="InterPro" id="IPR000917">
    <property type="entry name" value="Sulfatase_N"/>
</dbReference>
<name>A0A9X3J6T2_9BACT</name>
<keyword evidence="3" id="KW-1185">Reference proteome</keyword>
<feature type="domain" description="Sulfatase N-terminal" evidence="1">
    <location>
        <begin position="24"/>
        <end position="310"/>
    </location>
</feature>
<evidence type="ECO:0000259" key="1">
    <source>
        <dbReference type="Pfam" id="PF00884"/>
    </source>
</evidence>
<dbReference type="EMBL" id="JAPOHD010000027">
    <property type="protein sequence ID" value="MCY1721287.1"/>
    <property type="molecule type" value="Genomic_DNA"/>
</dbReference>
<comment type="caution">
    <text evidence="2">The sequence shown here is derived from an EMBL/GenBank/DDBJ whole genome shotgun (WGS) entry which is preliminary data.</text>
</comment>
<dbReference type="Gene3D" id="3.40.720.10">
    <property type="entry name" value="Alkaline Phosphatase, subunit A"/>
    <property type="match status" value="1"/>
</dbReference>
<dbReference type="InterPro" id="IPR017850">
    <property type="entry name" value="Alkaline_phosphatase_core_sf"/>
</dbReference>
<protein>
    <submittedName>
        <fullName evidence="2">Sulfatase</fullName>
    </submittedName>
</protein>
<sequence>MKRIGILFFALILISFISSGQKGPNILWITIEDTSPQFIGCYENKDASTPIIDRLAGEGVRFTNAFSTGTVCSPSRSTIITGVRTYKMGTGNHRSNYSIPSTIHGFPFYMQQQGYYVTNNAKTDYNVGNVKAFIQEAWHESSAKAGWWNRKPGQPFFSVFNFNESHQSRTMTNSYSWYLKNVWEQLPTGDRIGEDAFEMPPIYRDSPEMRKHFARVYNSIKLTDNRIGELLEKLDKDNLRDSTIIFFYADHGEGEPRGKTNGINYGYRVPFIIWFPEMYKHLSPWGTSGVVTDELVDFEDLAPTLISLAGGTIPDYLKGRVLIGENRSKKVDHLILSADRSDNGIDMVRSITDGKYMYSRNFMPFIPQQRYIRYMEISEIVNQMRADWKADLLNPLQKSIFEARPAEFLFDIENDLWETKNLVDNPKYIKVLAKMRKQLDQQIMEARDVMFLPEYEIAMISKTGTPYEFRMDKTQYPLESIYAAASLSGKRGAGIAEKQIQLLKSKNKIIRYWAIVGLRSQMPETLKPFQNEIEQAMNDVYPPVAVVASAIVLQEFQNPKAESSLKRFCLDENNDIVLLAINLLMYMNDKQSFVETIRATYEQPNRNYNVQAGCMDFLGSLALVPNDFEHKN</sequence>